<dbReference type="PANTHER" id="PTHR12872:SF1">
    <property type="entry name" value="ALPHA-N-ACETYLGLUCOSAMINIDASE"/>
    <property type="match status" value="1"/>
</dbReference>
<gene>
    <name evidence="3" type="ORF">KUTeg_016370</name>
</gene>
<dbReference type="Gene3D" id="1.20.120.670">
    <property type="entry name" value="N-acetyl-b-d-glucoasminidase"/>
    <property type="match status" value="1"/>
</dbReference>
<dbReference type="PANTHER" id="PTHR12872">
    <property type="entry name" value="ALPHA-N-ACETYLGLUCOSAMINIDASE"/>
    <property type="match status" value="1"/>
</dbReference>
<feature type="domain" description="Alpha-N-acetylglucosaminidase tim-barrel" evidence="1">
    <location>
        <begin position="3"/>
        <end position="166"/>
    </location>
</feature>
<feature type="domain" description="Alpha-N-acetylglucosaminidase C-terminal" evidence="2">
    <location>
        <begin position="174"/>
        <end position="434"/>
    </location>
</feature>
<protein>
    <recommendedName>
        <fullName evidence="5">Alpha-N-acetylglucosaminidase</fullName>
    </recommendedName>
</protein>
<dbReference type="InterPro" id="IPR024732">
    <property type="entry name" value="NAGLU_C"/>
</dbReference>
<evidence type="ECO:0008006" key="5">
    <source>
        <dbReference type="Google" id="ProtNLM"/>
    </source>
</evidence>
<dbReference type="Proteomes" id="UP001217089">
    <property type="component" value="Unassembled WGS sequence"/>
</dbReference>
<dbReference type="Pfam" id="PF12972">
    <property type="entry name" value="NAGLU_C"/>
    <property type="match status" value="1"/>
</dbReference>
<comment type="caution">
    <text evidence="3">The sequence shown here is derived from an EMBL/GenBank/DDBJ whole genome shotgun (WGS) entry which is preliminary data.</text>
</comment>
<evidence type="ECO:0000259" key="1">
    <source>
        <dbReference type="Pfam" id="PF05089"/>
    </source>
</evidence>
<sequence>MTLEFGTDHIYNVDTFNEMRPQSSSTAYLNKAGSKVYEAMIAGDPQAIWLMQGWLFMDTGFWQPPQIKALLSSVPQGKMIVLDLASDLEAIYARTESYYGQPFIWNMLHNFGGTMELYGMIDIINNRPFEGRNMANSTMIGVGLTPEGIFQNEIMYEFMMENVWRKEPRNITQWISEFAVRRYGKYNPLVDKAWQLLKRSVYNDTISIIHDNSINVFPTQSPRLIPPVHETVWYNPKDLYQAWGYMIQAASEFTNNKLFLYDLVDVTRNSLQILAINYYVAVTEAYFNQQTADMALAGEKLIQVIKDMDTILASDEHFLFGKWVKSAENLASIENVIVYIFNARNQVTLWGPKGEINDYACKQWAGLVSGYYLPRWQLFLDMLKDSMYNSTGFDQVYFNQLVFTRVEQPFQNNAPDFPTTPTGNPVQISKTLYDHYQPDTESEFFTKLYKKSMSSPSTFKQYISKRFGIDKIQQKDIGKKLNFRNDGKYEVRRLK</sequence>
<evidence type="ECO:0000313" key="3">
    <source>
        <dbReference type="EMBL" id="KAJ8305825.1"/>
    </source>
</evidence>
<proteinExistence type="predicted"/>
<dbReference type="InterPro" id="IPR007781">
    <property type="entry name" value="NAGLU"/>
</dbReference>
<dbReference type="InterPro" id="IPR024733">
    <property type="entry name" value="NAGLU_tim-barrel"/>
</dbReference>
<accession>A0ABQ9EKV5</accession>
<reference evidence="3 4" key="1">
    <citation type="submission" date="2022-12" db="EMBL/GenBank/DDBJ databases">
        <title>Chromosome-level genome of Tegillarca granosa.</title>
        <authorList>
            <person name="Kim J."/>
        </authorList>
    </citation>
    <scope>NUCLEOTIDE SEQUENCE [LARGE SCALE GENOMIC DNA]</scope>
    <source>
        <strain evidence="3">Teg-2019</strain>
        <tissue evidence="3">Adductor muscle</tissue>
    </source>
</reference>
<organism evidence="3 4">
    <name type="scientific">Tegillarca granosa</name>
    <name type="common">Malaysian cockle</name>
    <name type="synonym">Anadara granosa</name>
    <dbReference type="NCBI Taxonomy" id="220873"/>
    <lineage>
        <taxon>Eukaryota</taxon>
        <taxon>Metazoa</taxon>
        <taxon>Spiralia</taxon>
        <taxon>Lophotrochozoa</taxon>
        <taxon>Mollusca</taxon>
        <taxon>Bivalvia</taxon>
        <taxon>Autobranchia</taxon>
        <taxon>Pteriomorphia</taxon>
        <taxon>Arcoida</taxon>
        <taxon>Arcoidea</taxon>
        <taxon>Arcidae</taxon>
        <taxon>Tegillarca</taxon>
    </lineage>
</organism>
<evidence type="ECO:0000313" key="4">
    <source>
        <dbReference type="Proteomes" id="UP001217089"/>
    </source>
</evidence>
<keyword evidence="4" id="KW-1185">Reference proteome</keyword>
<evidence type="ECO:0000259" key="2">
    <source>
        <dbReference type="Pfam" id="PF12972"/>
    </source>
</evidence>
<dbReference type="EMBL" id="JARBDR010000813">
    <property type="protein sequence ID" value="KAJ8305825.1"/>
    <property type="molecule type" value="Genomic_DNA"/>
</dbReference>
<name>A0ABQ9EKV5_TEGGR</name>
<dbReference type="Pfam" id="PF05089">
    <property type="entry name" value="NAGLU"/>
    <property type="match status" value="1"/>
</dbReference>
<dbReference type="Gene3D" id="3.20.20.80">
    <property type="entry name" value="Glycosidases"/>
    <property type="match status" value="1"/>
</dbReference>